<dbReference type="RefSeq" id="WP_215236555.1">
    <property type="nucleotide sequence ID" value="NZ_CAJRAU010000012.1"/>
</dbReference>
<gene>
    <name evidence="2" type="ORF">DYBT9623_05329</name>
</gene>
<dbReference type="Pfam" id="PF13460">
    <property type="entry name" value="NAD_binding_10"/>
    <property type="match status" value="1"/>
</dbReference>
<dbReference type="SUPFAM" id="SSF51735">
    <property type="entry name" value="NAD(P)-binding Rossmann-fold domains"/>
    <property type="match status" value="1"/>
</dbReference>
<proteinExistence type="predicted"/>
<dbReference type="InterPro" id="IPR016040">
    <property type="entry name" value="NAD(P)-bd_dom"/>
</dbReference>
<comment type="caution">
    <text evidence="2">The sequence shown here is derived from an EMBL/GenBank/DDBJ whole genome shotgun (WGS) entry which is preliminary data.</text>
</comment>
<feature type="domain" description="NAD(P)-binding" evidence="1">
    <location>
        <begin position="6"/>
        <end position="63"/>
    </location>
</feature>
<protein>
    <recommendedName>
        <fullName evidence="1">NAD(P)-binding domain-containing protein</fullName>
    </recommendedName>
</protein>
<dbReference type="EMBL" id="CAJRAU010000012">
    <property type="protein sequence ID" value="CAG5074642.1"/>
    <property type="molecule type" value="Genomic_DNA"/>
</dbReference>
<sequence length="104" mass="11674">MYIILGATGHVGSAVAQSLLDQNESVTVLTHDPKKSSEWERKGATVSVVDVRDVEALRNVFKKGKRLFVLNPPAPHRLTQLWRSVRMLPLSWRHCRVGDREGSS</sequence>
<evidence type="ECO:0000313" key="3">
    <source>
        <dbReference type="Proteomes" id="UP000679725"/>
    </source>
</evidence>
<dbReference type="InterPro" id="IPR036291">
    <property type="entry name" value="NAD(P)-bd_dom_sf"/>
</dbReference>
<dbReference type="Proteomes" id="UP000679725">
    <property type="component" value="Unassembled WGS sequence"/>
</dbReference>
<name>A0ABN7RET8_9BACT</name>
<dbReference type="Gene3D" id="3.40.50.720">
    <property type="entry name" value="NAD(P)-binding Rossmann-like Domain"/>
    <property type="match status" value="1"/>
</dbReference>
<organism evidence="2 3">
    <name type="scientific">Dyadobacter linearis</name>
    <dbReference type="NCBI Taxonomy" id="2823330"/>
    <lineage>
        <taxon>Bacteria</taxon>
        <taxon>Pseudomonadati</taxon>
        <taxon>Bacteroidota</taxon>
        <taxon>Cytophagia</taxon>
        <taxon>Cytophagales</taxon>
        <taxon>Spirosomataceae</taxon>
        <taxon>Dyadobacter</taxon>
    </lineage>
</organism>
<accession>A0ABN7RET8</accession>
<reference evidence="2 3" key="1">
    <citation type="submission" date="2021-04" db="EMBL/GenBank/DDBJ databases">
        <authorList>
            <person name="Rodrigo-Torres L."/>
            <person name="Arahal R. D."/>
            <person name="Lucena T."/>
        </authorList>
    </citation>
    <scope>NUCLEOTIDE SEQUENCE [LARGE SCALE GENOMIC DNA]</scope>
    <source>
        <strain evidence="2 3">CECT 9623</strain>
    </source>
</reference>
<evidence type="ECO:0000259" key="1">
    <source>
        <dbReference type="Pfam" id="PF13460"/>
    </source>
</evidence>
<evidence type="ECO:0000313" key="2">
    <source>
        <dbReference type="EMBL" id="CAG5074642.1"/>
    </source>
</evidence>
<keyword evidence="3" id="KW-1185">Reference proteome</keyword>